<keyword evidence="8" id="KW-1185">Reference proteome</keyword>
<dbReference type="EnsemblMetazoa" id="MESCA000008-RA">
    <property type="protein sequence ID" value="MESCA000008-PA"/>
    <property type="gene ID" value="MESCA000008"/>
</dbReference>
<reference evidence="8" key="1">
    <citation type="submission" date="2013-02" db="EMBL/GenBank/DDBJ databases">
        <authorList>
            <person name="Hughes D."/>
        </authorList>
    </citation>
    <scope>NUCLEOTIDE SEQUENCE</scope>
    <source>
        <strain>Durham</strain>
        <strain evidence="8">NC isolate 2 -- Noor lab</strain>
    </source>
</reference>
<keyword evidence="5" id="KW-0131">Cell cycle</keyword>
<dbReference type="PANTHER" id="PTHR22526:SF2">
    <property type="entry name" value="ANAPHASE PROMOTING COMPLEX C SUBUNIT 15, PSEUDOGENE-RELATED"/>
    <property type="match status" value="1"/>
</dbReference>
<dbReference type="HOGENOM" id="CLU_2123885_0_0_1"/>
<dbReference type="InterPro" id="IPR026182">
    <property type="entry name" value="ANAPC15"/>
</dbReference>
<dbReference type="Pfam" id="PF15243">
    <property type="entry name" value="ANAPC15"/>
    <property type="match status" value="1"/>
</dbReference>
<feature type="compositionally biased region" description="Acidic residues" evidence="6">
    <location>
        <begin position="66"/>
        <end position="90"/>
    </location>
</feature>
<dbReference type="EMBL" id="CAQQ02394464">
    <property type="status" value="NOT_ANNOTATED_CDS"/>
    <property type="molecule type" value="Genomic_DNA"/>
</dbReference>
<dbReference type="GO" id="GO:0090266">
    <property type="term" value="P:regulation of mitotic cell cycle spindle assembly checkpoint"/>
    <property type="evidence" value="ECO:0007669"/>
    <property type="project" value="InterPro"/>
</dbReference>
<organism evidence="7 8">
    <name type="scientific">Megaselia scalaris</name>
    <name type="common">Humpbacked fly</name>
    <name type="synonym">Phora scalaris</name>
    <dbReference type="NCBI Taxonomy" id="36166"/>
    <lineage>
        <taxon>Eukaryota</taxon>
        <taxon>Metazoa</taxon>
        <taxon>Ecdysozoa</taxon>
        <taxon>Arthropoda</taxon>
        <taxon>Hexapoda</taxon>
        <taxon>Insecta</taxon>
        <taxon>Pterygota</taxon>
        <taxon>Neoptera</taxon>
        <taxon>Endopterygota</taxon>
        <taxon>Diptera</taxon>
        <taxon>Brachycera</taxon>
        <taxon>Muscomorpha</taxon>
        <taxon>Platypezoidea</taxon>
        <taxon>Phoridae</taxon>
        <taxon>Megaseliini</taxon>
        <taxon>Megaselia</taxon>
    </lineage>
</organism>
<keyword evidence="3" id="KW-0132">Cell division</keyword>
<dbReference type="STRING" id="36166.T1G9W7"/>
<dbReference type="PANTHER" id="PTHR22526">
    <property type="entry name" value="ANAPHASE PROMOTING COMPLEX C SUBUNIT 15, PSEUDOGENE-RELATED"/>
    <property type="match status" value="1"/>
</dbReference>
<evidence type="ECO:0000256" key="2">
    <source>
        <dbReference type="ARBA" id="ARBA00009618"/>
    </source>
</evidence>
<dbReference type="GO" id="GO:0005680">
    <property type="term" value="C:anaphase-promoting complex"/>
    <property type="evidence" value="ECO:0007669"/>
    <property type="project" value="InterPro"/>
</dbReference>
<evidence type="ECO:0000313" key="8">
    <source>
        <dbReference type="Proteomes" id="UP000015102"/>
    </source>
</evidence>
<protein>
    <submittedName>
        <fullName evidence="7">Uncharacterized protein</fullName>
    </submittedName>
</protein>
<evidence type="ECO:0000256" key="4">
    <source>
        <dbReference type="ARBA" id="ARBA00022776"/>
    </source>
</evidence>
<evidence type="ECO:0000256" key="6">
    <source>
        <dbReference type="SAM" id="MobiDB-lite"/>
    </source>
</evidence>
<evidence type="ECO:0000256" key="1">
    <source>
        <dbReference type="ARBA" id="ARBA00004906"/>
    </source>
</evidence>
<feature type="compositionally biased region" description="Polar residues" evidence="6">
    <location>
        <begin position="96"/>
        <end position="114"/>
    </location>
</feature>
<evidence type="ECO:0000256" key="3">
    <source>
        <dbReference type="ARBA" id="ARBA00022618"/>
    </source>
</evidence>
<feature type="region of interest" description="Disordered" evidence="6">
    <location>
        <begin position="53"/>
        <end position="114"/>
    </location>
</feature>
<dbReference type="GO" id="GO:0051301">
    <property type="term" value="P:cell division"/>
    <property type="evidence" value="ECO:0007669"/>
    <property type="project" value="UniProtKB-KW"/>
</dbReference>
<evidence type="ECO:0000313" key="7">
    <source>
        <dbReference type="EnsemblMetazoa" id="MESCA000008-PA"/>
    </source>
</evidence>
<dbReference type="AlphaFoldDB" id="T1G9W7"/>
<evidence type="ECO:0000256" key="5">
    <source>
        <dbReference type="ARBA" id="ARBA00023306"/>
    </source>
</evidence>
<comment type="similarity">
    <text evidence="2">Belongs to the APC15 family.</text>
</comment>
<dbReference type="OMA" id="MDKMNDY"/>
<comment type="pathway">
    <text evidence="1">Protein modification; protein ubiquitination.</text>
</comment>
<sequence>MFMNSMFPSLEPRFANHVFFELDPVNNEESEIQKFEKTQENWLHSISNLSMDLRPFGKLEPQQGQETDDEDVNDESEDETDDANEEEDMVLEPNDLQITYSPTTEMAANETNQS</sequence>
<keyword evidence="4" id="KW-0498">Mitosis</keyword>
<name>T1G9W7_MEGSC</name>
<proteinExistence type="inferred from homology"/>
<dbReference type="Proteomes" id="UP000015102">
    <property type="component" value="Unassembled WGS sequence"/>
</dbReference>
<reference evidence="7" key="2">
    <citation type="submission" date="2015-06" db="UniProtKB">
        <authorList>
            <consortium name="EnsemblMetazoa"/>
        </authorList>
    </citation>
    <scope>IDENTIFICATION</scope>
</reference>
<accession>T1G9W7</accession>